<reference evidence="2" key="1">
    <citation type="journal article" date="2020" name="Stud. Mycol.">
        <title>101 Dothideomycetes genomes: a test case for predicting lifestyles and emergence of pathogens.</title>
        <authorList>
            <person name="Haridas S."/>
            <person name="Albert R."/>
            <person name="Binder M."/>
            <person name="Bloem J."/>
            <person name="Labutti K."/>
            <person name="Salamov A."/>
            <person name="Andreopoulos B."/>
            <person name="Baker S."/>
            <person name="Barry K."/>
            <person name="Bills G."/>
            <person name="Bluhm B."/>
            <person name="Cannon C."/>
            <person name="Castanera R."/>
            <person name="Culley D."/>
            <person name="Daum C."/>
            <person name="Ezra D."/>
            <person name="Gonzalez J."/>
            <person name="Henrissat B."/>
            <person name="Kuo A."/>
            <person name="Liang C."/>
            <person name="Lipzen A."/>
            <person name="Lutzoni F."/>
            <person name="Magnuson J."/>
            <person name="Mondo S."/>
            <person name="Nolan M."/>
            <person name="Ohm R."/>
            <person name="Pangilinan J."/>
            <person name="Park H.-J."/>
            <person name="Ramirez L."/>
            <person name="Alfaro M."/>
            <person name="Sun H."/>
            <person name="Tritt A."/>
            <person name="Yoshinaga Y."/>
            <person name="Zwiers L.-H."/>
            <person name="Turgeon B."/>
            <person name="Goodwin S."/>
            <person name="Spatafora J."/>
            <person name="Crous P."/>
            <person name="Grigoriev I."/>
        </authorList>
    </citation>
    <scope>NUCLEOTIDE SEQUENCE</scope>
    <source>
        <strain evidence="2">CBS 116005</strain>
    </source>
</reference>
<feature type="region of interest" description="Disordered" evidence="1">
    <location>
        <begin position="111"/>
        <end position="131"/>
    </location>
</feature>
<protein>
    <submittedName>
        <fullName evidence="2">Uncharacterized protein</fullName>
    </submittedName>
</protein>
<organism evidence="2 3">
    <name type="scientific">Teratosphaeria nubilosa</name>
    <dbReference type="NCBI Taxonomy" id="161662"/>
    <lineage>
        <taxon>Eukaryota</taxon>
        <taxon>Fungi</taxon>
        <taxon>Dikarya</taxon>
        <taxon>Ascomycota</taxon>
        <taxon>Pezizomycotina</taxon>
        <taxon>Dothideomycetes</taxon>
        <taxon>Dothideomycetidae</taxon>
        <taxon>Mycosphaerellales</taxon>
        <taxon>Teratosphaeriaceae</taxon>
        <taxon>Teratosphaeria</taxon>
    </lineage>
</organism>
<gene>
    <name evidence="2" type="ORF">EJ03DRAFT_334590</name>
</gene>
<proteinExistence type="predicted"/>
<keyword evidence="3" id="KW-1185">Reference proteome</keyword>
<evidence type="ECO:0000313" key="3">
    <source>
        <dbReference type="Proteomes" id="UP000799436"/>
    </source>
</evidence>
<dbReference type="AlphaFoldDB" id="A0A6G1LFJ4"/>
<accession>A0A6G1LFJ4</accession>
<dbReference type="Proteomes" id="UP000799436">
    <property type="component" value="Unassembled WGS sequence"/>
</dbReference>
<evidence type="ECO:0000313" key="2">
    <source>
        <dbReference type="EMBL" id="KAF2771635.1"/>
    </source>
</evidence>
<evidence type="ECO:0000256" key="1">
    <source>
        <dbReference type="SAM" id="MobiDB-lite"/>
    </source>
</evidence>
<sequence length="184" mass="20508">MHQQKDAKRASTSSTHSYRGFIIHRLPVPSLTGFKDMPKRVRYCEPTCSDMRSPAAGSYAPWDVQTDRGPYASSAAREATPDDMPSLDNDCDTVSESDLSCTNHTELISTASSVTSSRDDDPMRPIGSAQSSSVMARVRKLVQAVTDVAQACEEGESMRRWRESLDDPWFPLNMRTQETEQAKR</sequence>
<feature type="region of interest" description="Disordered" evidence="1">
    <location>
        <begin position="69"/>
        <end position="98"/>
    </location>
</feature>
<name>A0A6G1LFJ4_9PEZI</name>
<dbReference type="EMBL" id="ML995818">
    <property type="protein sequence ID" value="KAF2771635.1"/>
    <property type="molecule type" value="Genomic_DNA"/>
</dbReference>